<reference evidence="4" key="1">
    <citation type="journal article" date="2020" name="J. Eukaryot. Microbiol.">
        <title>De novo Sequencing, Assembly and Annotation of the Transcriptome for the Free-Living Testate Amoeba Arcella intermedia.</title>
        <authorList>
            <person name="Ribeiro G.M."/>
            <person name="Porfirio-Sousa A.L."/>
            <person name="Maurer-Alcala X.X."/>
            <person name="Katz L.A."/>
            <person name="Lahr D.J.G."/>
        </authorList>
    </citation>
    <scope>NUCLEOTIDE SEQUENCE</scope>
</reference>
<keyword evidence="1" id="KW-0863">Zinc-finger</keyword>
<feature type="region of interest" description="Disordered" evidence="2">
    <location>
        <begin position="217"/>
        <end position="266"/>
    </location>
</feature>
<name>A0A6B2LCF7_9EUKA</name>
<feature type="region of interest" description="Disordered" evidence="2">
    <location>
        <begin position="180"/>
        <end position="202"/>
    </location>
</feature>
<sequence>MRNPIQQRRRRKAAQIERLYRCQEKFCNRSYGTEGALKMHIKLKHPSVTYNENYQLQARRAAAILNQKLLEDDEDEEDSFEDPKFNHYPLDSSDSHYNRLEEDEELQFEIFGNHFPTSKKAPSLTSPDADTPAHLLAPLEFNFKKSDGFEKLNLPQIDPPHAENPQKLKRSLSELCQMSNSKRLKSDPPTFESSFPKSSHNASTEYDRYAQLGSTVTGFQFSGGLPPTSSDSHRNENTAPPSKPSSIQSFQQSFRVPPQENKTINPMQIHYLV</sequence>
<dbReference type="PROSITE" id="PS00028">
    <property type="entry name" value="ZINC_FINGER_C2H2_1"/>
    <property type="match status" value="1"/>
</dbReference>
<evidence type="ECO:0000313" key="4">
    <source>
        <dbReference type="EMBL" id="NDV34716.1"/>
    </source>
</evidence>
<evidence type="ECO:0000259" key="3">
    <source>
        <dbReference type="PROSITE" id="PS50157"/>
    </source>
</evidence>
<dbReference type="AlphaFoldDB" id="A0A6B2LCF7"/>
<evidence type="ECO:0000256" key="1">
    <source>
        <dbReference type="PROSITE-ProRule" id="PRU00042"/>
    </source>
</evidence>
<dbReference type="InterPro" id="IPR013087">
    <property type="entry name" value="Znf_C2H2_type"/>
</dbReference>
<feature type="region of interest" description="Disordered" evidence="2">
    <location>
        <begin position="72"/>
        <end position="93"/>
    </location>
</feature>
<dbReference type="SMART" id="SM00355">
    <property type="entry name" value="ZnF_C2H2"/>
    <property type="match status" value="1"/>
</dbReference>
<keyword evidence="1" id="KW-0862">Zinc</keyword>
<organism evidence="4">
    <name type="scientific">Arcella intermedia</name>
    <dbReference type="NCBI Taxonomy" id="1963864"/>
    <lineage>
        <taxon>Eukaryota</taxon>
        <taxon>Amoebozoa</taxon>
        <taxon>Tubulinea</taxon>
        <taxon>Elardia</taxon>
        <taxon>Arcellinida</taxon>
        <taxon>Sphaerothecina</taxon>
        <taxon>Arcellidae</taxon>
        <taxon>Arcella</taxon>
    </lineage>
</organism>
<dbReference type="PROSITE" id="PS50157">
    <property type="entry name" value="ZINC_FINGER_C2H2_2"/>
    <property type="match status" value="1"/>
</dbReference>
<keyword evidence="1" id="KW-0479">Metal-binding</keyword>
<dbReference type="EMBL" id="GIBP01005747">
    <property type="protein sequence ID" value="NDV34716.1"/>
    <property type="molecule type" value="Transcribed_RNA"/>
</dbReference>
<protein>
    <recommendedName>
        <fullName evidence="3">C2H2-type domain-containing protein</fullName>
    </recommendedName>
</protein>
<feature type="compositionally biased region" description="Polar residues" evidence="2">
    <location>
        <begin position="237"/>
        <end position="266"/>
    </location>
</feature>
<feature type="domain" description="C2H2-type" evidence="3">
    <location>
        <begin position="20"/>
        <end position="45"/>
    </location>
</feature>
<evidence type="ECO:0000256" key="2">
    <source>
        <dbReference type="SAM" id="MobiDB-lite"/>
    </source>
</evidence>
<proteinExistence type="predicted"/>
<feature type="compositionally biased region" description="Polar residues" evidence="2">
    <location>
        <begin position="191"/>
        <end position="202"/>
    </location>
</feature>
<dbReference type="GO" id="GO:0008270">
    <property type="term" value="F:zinc ion binding"/>
    <property type="evidence" value="ECO:0007669"/>
    <property type="project" value="UniProtKB-KW"/>
</dbReference>
<accession>A0A6B2LCF7</accession>